<reference evidence="2 3" key="1">
    <citation type="submission" date="2016-08" db="EMBL/GenBank/DDBJ databases">
        <authorList>
            <person name="Seilhamer J.J."/>
        </authorList>
    </citation>
    <scope>NUCLEOTIDE SEQUENCE [LARGE SCALE GENOMIC DNA]</scope>
    <source>
        <strain evidence="2">Buetzberg</strain>
    </source>
</reference>
<dbReference type="HAMAP" id="MF_00763">
    <property type="entry name" value="UPF0305"/>
    <property type="match status" value="1"/>
</dbReference>
<dbReference type="OrthoDB" id="81482at2157"/>
<accession>A0A1D3L178</accession>
<sequence>MPESFLDTPLKEKMTKEELLSLLKKEAHNLHMKDIMLATAFFQEDAQFMPRGYREDYIKTFSKAFFTRIKDIKEDDDHYHGFVDMVKLRGFFKLLDEQKENAKSDRELCFLRIARIVATYTTFIREESIHPVGTKFPGGFILKFQGGEYLCPVKDRQKRNPSALCRFCVSVQDANAI</sequence>
<dbReference type="RefSeq" id="WP_071906500.1">
    <property type="nucleotide sequence ID" value="NZ_LT607756.1"/>
</dbReference>
<evidence type="ECO:0000313" key="2">
    <source>
        <dbReference type="EMBL" id="SCG85315.1"/>
    </source>
</evidence>
<dbReference type="Pfam" id="PF09888">
    <property type="entry name" value="DUF2115"/>
    <property type="match status" value="1"/>
</dbReference>
<keyword evidence="3" id="KW-1185">Reference proteome</keyword>
<name>A0A1D3L178_9EURY</name>
<gene>
    <name evidence="2" type="ORF">MCBB_0744</name>
</gene>
<dbReference type="AlphaFoldDB" id="A0A1D3L178"/>
<comment type="similarity">
    <text evidence="1">Belongs to the UPF0305 family.</text>
</comment>
<dbReference type="EMBL" id="LT607756">
    <property type="protein sequence ID" value="SCG85315.1"/>
    <property type="molecule type" value="Genomic_DNA"/>
</dbReference>
<evidence type="ECO:0000256" key="1">
    <source>
        <dbReference type="HAMAP-Rule" id="MF_00763"/>
    </source>
</evidence>
<dbReference type="KEGG" id="mcub:MCBB_0744"/>
<proteinExistence type="inferred from homology"/>
<dbReference type="InterPro" id="IPR019215">
    <property type="entry name" value="DUF2115"/>
</dbReference>
<evidence type="ECO:0000313" key="3">
    <source>
        <dbReference type="Proteomes" id="UP000094707"/>
    </source>
</evidence>
<dbReference type="STRING" id="118062.MCBB_0744"/>
<organism evidence="2 3">
    <name type="scientific">Methanobacterium congolense</name>
    <dbReference type="NCBI Taxonomy" id="118062"/>
    <lineage>
        <taxon>Archaea</taxon>
        <taxon>Methanobacteriati</taxon>
        <taxon>Methanobacteriota</taxon>
        <taxon>Methanomada group</taxon>
        <taxon>Methanobacteria</taxon>
        <taxon>Methanobacteriales</taxon>
        <taxon>Methanobacteriaceae</taxon>
        <taxon>Methanobacterium</taxon>
    </lineage>
</organism>
<dbReference type="Proteomes" id="UP000094707">
    <property type="component" value="Chromosome I"/>
</dbReference>
<dbReference type="GeneID" id="30411598"/>
<protein>
    <recommendedName>
        <fullName evidence="1">UPF0305 protein MCBB_0744</fullName>
    </recommendedName>
</protein>